<proteinExistence type="predicted"/>
<comment type="caution">
    <text evidence="1">The sequence shown here is derived from an EMBL/GenBank/DDBJ whole genome shotgun (WGS) entry which is preliminary data.</text>
</comment>
<protein>
    <submittedName>
        <fullName evidence="1">Uncharacterized protein</fullName>
    </submittedName>
</protein>
<accession>S7WN32</accession>
<sequence>MILSPHRRIIANFGFSFLTFLIIKKGKASYWKPSLFL</sequence>
<organism evidence="1 2">
    <name type="scientific">Cyclobacterium qasimii M12-11B</name>
    <dbReference type="NCBI Taxonomy" id="641524"/>
    <lineage>
        <taxon>Bacteria</taxon>
        <taxon>Pseudomonadati</taxon>
        <taxon>Bacteroidota</taxon>
        <taxon>Cytophagia</taxon>
        <taxon>Cytophagales</taxon>
        <taxon>Cyclobacteriaceae</taxon>
        <taxon>Cyclobacterium</taxon>
    </lineage>
</organism>
<reference evidence="1 2" key="1">
    <citation type="journal article" date="2013" name="Genome Announc.">
        <title>Draft Genome Sequence of Cyclobacterium qasimii Strain M12-11BT, Isolated from Arctic Marine Sediment.</title>
        <authorList>
            <person name="Shivaji S."/>
            <person name="Ara S."/>
            <person name="Singh A."/>
            <person name="Kumar Pinnaka A."/>
        </authorList>
    </citation>
    <scope>NUCLEOTIDE SEQUENCE [LARGE SCALE GENOMIC DNA]</scope>
    <source>
        <strain evidence="1 2">M12-11B</strain>
    </source>
</reference>
<dbReference type="AlphaFoldDB" id="S7WN32"/>
<evidence type="ECO:0000313" key="2">
    <source>
        <dbReference type="Proteomes" id="UP000014974"/>
    </source>
</evidence>
<name>S7WN32_9BACT</name>
<gene>
    <name evidence="1" type="ORF">ADICYQ_5524</name>
</gene>
<dbReference type="EMBL" id="ATNM01000191">
    <property type="protein sequence ID" value="EPR65603.1"/>
    <property type="molecule type" value="Genomic_DNA"/>
</dbReference>
<dbReference type="STRING" id="641524.ADICYQ_5524"/>
<evidence type="ECO:0000313" key="1">
    <source>
        <dbReference type="EMBL" id="EPR65603.1"/>
    </source>
</evidence>
<dbReference type="Proteomes" id="UP000014974">
    <property type="component" value="Unassembled WGS sequence"/>
</dbReference>